<comment type="caution">
    <text evidence="3">The sequence shown here is derived from an EMBL/GenBank/DDBJ whole genome shotgun (WGS) entry which is preliminary data.</text>
</comment>
<proteinExistence type="predicted"/>
<name>A0A2T9JDA9_9CAUL</name>
<evidence type="ECO:0000313" key="3">
    <source>
        <dbReference type="EMBL" id="PVM80922.1"/>
    </source>
</evidence>
<keyword evidence="4" id="KW-1185">Reference proteome</keyword>
<evidence type="ECO:0000259" key="2">
    <source>
        <dbReference type="Pfam" id="PF07007"/>
    </source>
</evidence>
<feature type="domain" description="Lysozyme inhibitor LprI-like N-terminal" evidence="2">
    <location>
        <begin position="49"/>
        <end position="132"/>
    </location>
</feature>
<evidence type="ECO:0000256" key="1">
    <source>
        <dbReference type="SAM" id="SignalP"/>
    </source>
</evidence>
<sequence length="140" mass="15498">MLLRRLMLGLTLLAMAAPPAFAASDPIDPEKEYSPAYDRCLGSGDAIKGVTVAMAGCTNEELQKQDARLNRAYKAVMARRSKAEQAKLRTVQRAWIKRRDAECQEDLTGGTIDMLNISGCHLSMTTIRAVELERMVKGKR</sequence>
<organism evidence="3 4">
    <name type="scientific">Caulobacter radicis</name>
    <dbReference type="NCBI Taxonomy" id="2172650"/>
    <lineage>
        <taxon>Bacteria</taxon>
        <taxon>Pseudomonadati</taxon>
        <taxon>Pseudomonadota</taxon>
        <taxon>Alphaproteobacteria</taxon>
        <taxon>Caulobacterales</taxon>
        <taxon>Caulobacteraceae</taxon>
        <taxon>Caulobacter</taxon>
    </lineage>
</organism>
<dbReference type="PANTHER" id="PTHR39176">
    <property type="entry name" value="PERIPLASMIC PROTEIN-RELATED"/>
    <property type="match status" value="1"/>
</dbReference>
<dbReference type="EMBL" id="QDKP01000040">
    <property type="protein sequence ID" value="PVM80922.1"/>
    <property type="molecule type" value="Genomic_DNA"/>
</dbReference>
<dbReference type="RefSeq" id="WP_116567971.1">
    <property type="nucleotide sequence ID" value="NZ_QDKP01000040.1"/>
</dbReference>
<evidence type="ECO:0000313" key="4">
    <source>
        <dbReference type="Proteomes" id="UP000244913"/>
    </source>
</evidence>
<dbReference type="InterPro" id="IPR009739">
    <property type="entry name" value="LprI-like_N"/>
</dbReference>
<keyword evidence="1" id="KW-0732">Signal</keyword>
<dbReference type="Gene3D" id="1.20.1270.180">
    <property type="match status" value="1"/>
</dbReference>
<dbReference type="Pfam" id="PF07007">
    <property type="entry name" value="LprI"/>
    <property type="match status" value="1"/>
</dbReference>
<feature type="chain" id="PRO_5015606075" description="Lysozyme inhibitor LprI-like N-terminal domain-containing protein" evidence="1">
    <location>
        <begin position="23"/>
        <end position="140"/>
    </location>
</feature>
<feature type="signal peptide" evidence="1">
    <location>
        <begin position="1"/>
        <end position="22"/>
    </location>
</feature>
<dbReference type="AlphaFoldDB" id="A0A2T9JDA9"/>
<dbReference type="PANTHER" id="PTHR39176:SF1">
    <property type="entry name" value="PERIPLASMIC PROTEIN"/>
    <property type="match status" value="1"/>
</dbReference>
<protein>
    <recommendedName>
        <fullName evidence="2">Lysozyme inhibitor LprI-like N-terminal domain-containing protein</fullName>
    </recommendedName>
</protein>
<reference evidence="3 4" key="1">
    <citation type="submission" date="2018-04" db="EMBL/GenBank/DDBJ databases">
        <title>The genome sequence of Caulobacter sp. 736.</title>
        <authorList>
            <person name="Gao J."/>
            <person name="Sun J."/>
        </authorList>
    </citation>
    <scope>NUCLEOTIDE SEQUENCE [LARGE SCALE GENOMIC DNA]</scope>
    <source>
        <strain evidence="3 4">736</strain>
    </source>
</reference>
<accession>A0A2T9JDA9</accession>
<gene>
    <name evidence="3" type="ORF">DDF65_13395</name>
</gene>
<dbReference type="Proteomes" id="UP000244913">
    <property type="component" value="Unassembled WGS sequence"/>
</dbReference>